<feature type="non-terminal residue" evidence="11">
    <location>
        <position position="120"/>
    </location>
</feature>
<reference evidence="11 12" key="1">
    <citation type="submission" date="2014-04" db="EMBL/GenBank/DDBJ databases">
        <title>Genome evolution of avian class.</title>
        <authorList>
            <person name="Zhang G."/>
            <person name="Li C."/>
        </authorList>
    </citation>
    <scope>NUCLEOTIDE SEQUENCE [LARGE SCALE GENOMIC DNA]</scope>
    <source>
        <strain evidence="11">BGI_N308</strain>
    </source>
</reference>
<dbReference type="InterPro" id="IPR052280">
    <property type="entry name" value="HEPACAM_domain"/>
</dbReference>
<evidence type="ECO:0000256" key="2">
    <source>
        <dbReference type="ARBA" id="ARBA00022490"/>
    </source>
</evidence>
<dbReference type="PANTHER" id="PTHR44888:SF1">
    <property type="entry name" value="HEPACAM FAMILY MEMBER 2"/>
    <property type="match status" value="1"/>
</dbReference>
<dbReference type="EMBL" id="KL205624">
    <property type="protein sequence ID" value="KFV72221.1"/>
    <property type="molecule type" value="Genomic_DNA"/>
</dbReference>
<dbReference type="SUPFAM" id="SSF48726">
    <property type="entry name" value="Immunoglobulin"/>
    <property type="match status" value="1"/>
</dbReference>
<dbReference type="InterPro" id="IPR013783">
    <property type="entry name" value="Ig-like_fold"/>
</dbReference>
<evidence type="ECO:0000256" key="8">
    <source>
        <dbReference type="ARBA" id="ARBA00023180"/>
    </source>
</evidence>
<keyword evidence="7" id="KW-1015">Disulfide bond</keyword>
<comment type="subcellular location">
    <subcellularLocation>
        <location evidence="1">Cytoplasm</location>
    </subcellularLocation>
    <subcellularLocation>
        <location evidence="10">Endomembrane system</location>
        <topology evidence="10">Single-pass type I membrane protein</topology>
    </subcellularLocation>
</comment>
<evidence type="ECO:0000313" key="11">
    <source>
        <dbReference type="EMBL" id="KFV72221.1"/>
    </source>
</evidence>
<keyword evidence="4" id="KW-0732">Signal</keyword>
<dbReference type="PANTHER" id="PTHR44888">
    <property type="entry name" value="HEPACAM FAMILY MEMBER 2-RELATED"/>
    <property type="match status" value="1"/>
</dbReference>
<dbReference type="AlphaFoldDB" id="A0A093GS77"/>
<keyword evidence="3" id="KW-0812">Transmembrane</keyword>
<evidence type="ECO:0000256" key="4">
    <source>
        <dbReference type="ARBA" id="ARBA00022729"/>
    </source>
</evidence>
<evidence type="ECO:0000256" key="6">
    <source>
        <dbReference type="ARBA" id="ARBA00023136"/>
    </source>
</evidence>
<keyword evidence="9" id="KW-0393">Immunoglobulin domain</keyword>
<evidence type="ECO:0000256" key="10">
    <source>
        <dbReference type="ARBA" id="ARBA00046288"/>
    </source>
</evidence>
<dbReference type="Proteomes" id="UP000053584">
    <property type="component" value="Unassembled WGS sequence"/>
</dbReference>
<gene>
    <name evidence="11" type="ORF">N308_01020</name>
</gene>
<evidence type="ECO:0000313" key="12">
    <source>
        <dbReference type="Proteomes" id="UP000053584"/>
    </source>
</evidence>
<keyword evidence="6" id="KW-0472">Membrane</keyword>
<dbReference type="GO" id="GO:0005737">
    <property type="term" value="C:cytoplasm"/>
    <property type="evidence" value="ECO:0007669"/>
    <property type="project" value="UniProtKB-SubCell"/>
</dbReference>
<evidence type="ECO:0000256" key="5">
    <source>
        <dbReference type="ARBA" id="ARBA00022989"/>
    </source>
</evidence>
<keyword evidence="12" id="KW-1185">Reference proteome</keyword>
<keyword evidence="5" id="KW-1133">Transmembrane helix</keyword>
<evidence type="ECO:0000256" key="7">
    <source>
        <dbReference type="ARBA" id="ARBA00023157"/>
    </source>
</evidence>
<dbReference type="Gene3D" id="2.60.40.10">
    <property type="entry name" value="Immunoglobulins"/>
    <property type="match status" value="1"/>
</dbReference>
<evidence type="ECO:0000256" key="9">
    <source>
        <dbReference type="ARBA" id="ARBA00023319"/>
    </source>
</evidence>
<accession>A0A093GS77</accession>
<keyword evidence="2" id="KW-0963">Cytoplasm</keyword>
<dbReference type="InterPro" id="IPR036179">
    <property type="entry name" value="Ig-like_dom_sf"/>
</dbReference>
<keyword evidence="8" id="KW-0325">Glycoprotein</keyword>
<feature type="non-terminal residue" evidence="11">
    <location>
        <position position="1"/>
    </location>
</feature>
<sequence>LLICLFSFSTGKNLALITEIPQDSVNGTVGHSVLLPVSYKFTNSSCFPLSFHWTFSNRSDALITCTVLNCSLSAEGAPKHCFAKHFPHAAYRGRVVLFPENASLLLQDLQLSDGGVYSVT</sequence>
<name>A0A093GS77_STRCA</name>
<protein>
    <submittedName>
        <fullName evidence="11">Uncharacterized protein</fullName>
    </submittedName>
</protein>
<dbReference type="GO" id="GO:0012505">
    <property type="term" value="C:endomembrane system"/>
    <property type="evidence" value="ECO:0007669"/>
    <property type="project" value="UniProtKB-SubCell"/>
</dbReference>
<proteinExistence type="predicted"/>
<evidence type="ECO:0000256" key="1">
    <source>
        <dbReference type="ARBA" id="ARBA00004496"/>
    </source>
</evidence>
<organism evidence="11 12">
    <name type="scientific">Struthio camelus australis</name>
    <dbReference type="NCBI Taxonomy" id="441894"/>
    <lineage>
        <taxon>Eukaryota</taxon>
        <taxon>Metazoa</taxon>
        <taxon>Chordata</taxon>
        <taxon>Craniata</taxon>
        <taxon>Vertebrata</taxon>
        <taxon>Euteleostomi</taxon>
        <taxon>Archelosauria</taxon>
        <taxon>Archosauria</taxon>
        <taxon>Dinosauria</taxon>
        <taxon>Saurischia</taxon>
        <taxon>Theropoda</taxon>
        <taxon>Coelurosauria</taxon>
        <taxon>Aves</taxon>
        <taxon>Palaeognathae</taxon>
        <taxon>Struthioniformes</taxon>
        <taxon>Struthionidae</taxon>
        <taxon>Struthio</taxon>
    </lineage>
</organism>
<evidence type="ECO:0000256" key="3">
    <source>
        <dbReference type="ARBA" id="ARBA00022692"/>
    </source>
</evidence>